<organism evidence="3 4">
    <name type="scientific">Pedobacter changchengzhani</name>
    <dbReference type="NCBI Taxonomy" id="2529274"/>
    <lineage>
        <taxon>Bacteria</taxon>
        <taxon>Pseudomonadati</taxon>
        <taxon>Bacteroidota</taxon>
        <taxon>Sphingobacteriia</taxon>
        <taxon>Sphingobacteriales</taxon>
        <taxon>Sphingobacteriaceae</taxon>
        <taxon>Pedobacter</taxon>
    </lineage>
</organism>
<keyword evidence="4" id="KW-1185">Reference proteome</keyword>
<keyword evidence="1" id="KW-1133">Transmembrane helix</keyword>
<feature type="transmembrane region" description="Helical" evidence="1">
    <location>
        <begin position="33"/>
        <end position="56"/>
    </location>
</feature>
<feature type="signal peptide" evidence="2">
    <location>
        <begin position="1"/>
        <end position="23"/>
    </location>
</feature>
<proteinExistence type="predicted"/>
<sequence length="76" mass="8800">MNFSLKLFYLTFCLVFVANFAHAAMLGTPEIILLLVAMVLIMVPFGLVIWLIIYLVNKKKSKEVINRDNRPFPDRK</sequence>
<feature type="chain" id="PRO_5020699268" description="Cardiolipin synthase N-terminal domain-containing protein" evidence="2">
    <location>
        <begin position="24"/>
        <end position="76"/>
    </location>
</feature>
<dbReference type="RefSeq" id="WP_133260736.1">
    <property type="nucleotide sequence ID" value="NZ_SJCY01000001.1"/>
</dbReference>
<protein>
    <recommendedName>
        <fullName evidence="5">Cardiolipin synthase N-terminal domain-containing protein</fullName>
    </recommendedName>
</protein>
<evidence type="ECO:0000256" key="2">
    <source>
        <dbReference type="SAM" id="SignalP"/>
    </source>
</evidence>
<evidence type="ECO:0000256" key="1">
    <source>
        <dbReference type="SAM" id="Phobius"/>
    </source>
</evidence>
<keyword evidence="2" id="KW-0732">Signal</keyword>
<comment type="caution">
    <text evidence="3">The sequence shown here is derived from an EMBL/GenBank/DDBJ whole genome shotgun (WGS) entry which is preliminary data.</text>
</comment>
<dbReference type="EMBL" id="SJCY01000001">
    <property type="protein sequence ID" value="TDG37648.1"/>
    <property type="molecule type" value="Genomic_DNA"/>
</dbReference>
<name>A0A4R5MPL9_9SPHI</name>
<gene>
    <name evidence="3" type="ORF">EZJ43_00705</name>
</gene>
<keyword evidence="1" id="KW-0472">Membrane</keyword>
<dbReference type="AlphaFoldDB" id="A0A4R5MPL9"/>
<dbReference type="Proteomes" id="UP000295668">
    <property type="component" value="Unassembled WGS sequence"/>
</dbReference>
<accession>A0A4R5MPL9</accession>
<evidence type="ECO:0008006" key="5">
    <source>
        <dbReference type="Google" id="ProtNLM"/>
    </source>
</evidence>
<evidence type="ECO:0000313" key="4">
    <source>
        <dbReference type="Proteomes" id="UP000295668"/>
    </source>
</evidence>
<keyword evidence="1" id="KW-0812">Transmembrane</keyword>
<reference evidence="3 4" key="1">
    <citation type="submission" date="2019-02" db="EMBL/GenBank/DDBJ databases">
        <title>Pedobacter sp. nov., a novel speices isolated from soil of pinguins habitat in Antarcitica.</title>
        <authorList>
            <person name="He R.-H."/>
        </authorList>
    </citation>
    <scope>NUCLEOTIDE SEQUENCE [LARGE SCALE GENOMIC DNA]</scope>
    <source>
        <strain evidence="3 4">E01020</strain>
    </source>
</reference>
<evidence type="ECO:0000313" key="3">
    <source>
        <dbReference type="EMBL" id="TDG37648.1"/>
    </source>
</evidence>